<dbReference type="EMBL" id="VSRR010002383">
    <property type="protein sequence ID" value="MPC31178.1"/>
    <property type="molecule type" value="Genomic_DNA"/>
</dbReference>
<protein>
    <submittedName>
        <fullName evidence="1">Uncharacterized protein</fullName>
    </submittedName>
</protein>
<dbReference type="Proteomes" id="UP000324222">
    <property type="component" value="Unassembled WGS sequence"/>
</dbReference>
<sequence length="147" mass="16399">MCARLTIRWVWRGGGGGSGGVRLHLVSGARQEGSEQRLITDEHEWTEQSTQQNTDDVEAEDTPYHIQNTTTTATTSTGISVAVKEGVTWTSARGVVHTSAAEREQMRAFLIRHPAELAVVVGRWAGLEWLTPAHSFNFFFFFFYALD</sequence>
<keyword evidence="2" id="KW-1185">Reference proteome</keyword>
<evidence type="ECO:0000313" key="1">
    <source>
        <dbReference type="EMBL" id="MPC31178.1"/>
    </source>
</evidence>
<accession>A0A5B7ECE0</accession>
<gene>
    <name evidence="1" type="ORF">E2C01_024461</name>
</gene>
<organism evidence="1 2">
    <name type="scientific">Portunus trituberculatus</name>
    <name type="common">Swimming crab</name>
    <name type="synonym">Neptunus trituberculatus</name>
    <dbReference type="NCBI Taxonomy" id="210409"/>
    <lineage>
        <taxon>Eukaryota</taxon>
        <taxon>Metazoa</taxon>
        <taxon>Ecdysozoa</taxon>
        <taxon>Arthropoda</taxon>
        <taxon>Crustacea</taxon>
        <taxon>Multicrustacea</taxon>
        <taxon>Malacostraca</taxon>
        <taxon>Eumalacostraca</taxon>
        <taxon>Eucarida</taxon>
        <taxon>Decapoda</taxon>
        <taxon>Pleocyemata</taxon>
        <taxon>Brachyura</taxon>
        <taxon>Eubrachyura</taxon>
        <taxon>Portunoidea</taxon>
        <taxon>Portunidae</taxon>
        <taxon>Portuninae</taxon>
        <taxon>Portunus</taxon>
    </lineage>
</organism>
<name>A0A5B7ECE0_PORTR</name>
<dbReference type="AlphaFoldDB" id="A0A5B7ECE0"/>
<comment type="caution">
    <text evidence="1">The sequence shown here is derived from an EMBL/GenBank/DDBJ whole genome shotgun (WGS) entry which is preliminary data.</text>
</comment>
<reference evidence="1 2" key="1">
    <citation type="submission" date="2019-05" db="EMBL/GenBank/DDBJ databases">
        <title>Another draft genome of Portunus trituberculatus and its Hox gene families provides insights of decapod evolution.</title>
        <authorList>
            <person name="Jeong J.-H."/>
            <person name="Song I."/>
            <person name="Kim S."/>
            <person name="Choi T."/>
            <person name="Kim D."/>
            <person name="Ryu S."/>
            <person name="Kim W."/>
        </authorList>
    </citation>
    <scope>NUCLEOTIDE SEQUENCE [LARGE SCALE GENOMIC DNA]</scope>
    <source>
        <tissue evidence="1">Muscle</tissue>
    </source>
</reference>
<evidence type="ECO:0000313" key="2">
    <source>
        <dbReference type="Proteomes" id="UP000324222"/>
    </source>
</evidence>
<proteinExistence type="predicted"/>